<dbReference type="KEGG" id="mclo:DK849_01790"/>
<keyword evidence="1" id="KW-0378">Hydrolase</keyword>
<dbReference type="OrthoDB" id="399880at2"/>
<gene>
    <name evidence="1" type="ORF">DK849_01790</name>
</gene>
<dbReference type="Proteomes" id="UP000249865">
    <property type="component" value="Chromosome"/>
</dbReference>
<dbReference type="RefSeq" id="WP_051622571.1">
    <property type="nucleotide sequence ID" value="NZ_CP030103.1"/>
</dbReference>
<dbReference type="AlphaFoldDB" id="A0A2Z4LM55"/>
<accession>A0A2Z4LM55</accession>
<proteinExistence type="predicted"/>
<evidence type="ECO:0000313" key="2">
    <source>
        <dbReference type="Proteomes" id="UP000249865"/>
    </source>
</evidence>
<sequence length="721" mass="85203">MEFQKHELTNKRNKIDHIRYVAIGDTFATGFNTKFGFPSWGKLKNGEITGLSYPSFLARQIKLHAKEGIESFDNFALVGSTLDFWNALISYNKKDLKNLLNILEINQLLDWNVKNPFKNFLSSYFNHWNYNNDDFKIVSEKIVNANLLTISLGLDELFFNIPLKLINNFKKEEDLAKKALIIEEINEYIKNTANVFQEKYINLIYSIKSVNPNLNIYIVSYPHMLIYLDEMFQNFFTLEKYSSELSIKAFINTINDVAKNVAQVCNVNYIDACDNDFIYKHKDLCSSNIFNVFHTEKGYKKIALDLYTKLSLNKDKIVFNIKNPEFAQSYILNPEYWINDLNYYTPLFKNNSNVELFFSVYGCNLNYNIFIDSDDEIKYNSITKPFYNIGYYIEALVKFGSKNIQEIVSKAIEHKFSQSDIQYQSIDLILKYLSNQTRAKEIFLTLFKNQKSEKILFILQNQLEKNIRNDNEKITAQIIKNEWKNILNTDQKLIYDVVKQFFNTSVIETTKFEIKEIINALVNDAMNTNILDFIFQFNNNKNFILIREYLSSLNSFKEAINFIVESIINNSTSYSELNSFDELWNYFIIKNKYNLIKHFDKIYIEITSEENIDKTIDFIIKTFKMFMRVSMTSDDEVELTKSVKNVLYILKYNTKHLNNMFVKFIDKIKSYSLYDLIVKKHAKQNVFKIRNWFSFYSFIVLSSKMNKHIIKIINIIKKNKI</sequence>
<protein>
    <submittedName>
        <fullName evidence="1">SGNH/GDSL hydrolase family protein</fullName>
    </submittedName>
</protein>
<organism evidence="1 2">
    <name type="scientific">Metamycoplasma cloacale</name>
    <dbReference type="NCBI Taxonomy" id="92401"/>
    <lineage>
        <taxon>Bacteria</taxon>
        <taxon>Bacillati</taxon>
        <taxon>Mycoplasmatota</taxon>
        <taxon>Mycoplasmoidales</taxon>
        <taxon>Metamycoplasmataceae</taxon>
        <taxon>Metamycoplasma</taxon>
    </lineage>
</organism>
<reference evidence="2" key="1">
    <citation type="submission" date="2018-06" db="EMBL/GenBank/DDBJ databases">
        <title>Complete genome sequences of Mycoplasma anatis, M. anseris and M. cloacale type strains.</title>
        <authorList>
            <person name="Grozner D."/>
            <person name="Forro B."/>
            <person name="Sulyok K.M."/>
            <person name="Marton S."/>
            <person name="Kreizinger Z."/>
            <person name="Banyai K."/>
            <person name="Gyuranecz M."/>
        </authorList>
    </citation>
    <scope>NUCLEOTIDE SEQUENCE [LARGE SCALE GENOMIC DNA]</scope>
    <source>
        <strain evidence="2">NCTC 10199</strain>
    </source>
</reference>
<evidence type="ECO:0000313" key="1">
    <source>
        <dbReference type="EMBL" id="AWX42790.1"/>
    </source>
</evidence>
<keyword evidence="2" id="KW-1185">Reference proteome</keyword>
<dbReference type="EMBL" id="CP030103">
    <property type="protein sequence ID" value="AWX42790.1"/>
    <property type="molecule type" value="Genomic_DNA"/>
</dbReference>
<dbReference type="SUPFAM" id="SSF52266">
    <property type="entry name" value="SGNH hydrolase"/>
    <property type="match status" value="1"/>
</dbReference>
<name>A0A2Z4LM55_9BACT</name>
<dbReference type="InterPro" id="IPR036514">
    <property type="entry name" value="SGNH_hydro_sf"/>
</dbReference>
<dbReference type="GO" id="GO:0016787">
    <property type="term" value="F:hydrolase activity"/>
    <property type="evidence" value="ECO:0007669"/>
    <property type="project" value="UniProtKB-KW"/>
</dbReference>
<dbReference type="Gene3D" id="3.40.50.1110">
    <property type="entry name" value="SGNH hydrolase"/>
    <property type="match status" value="1"/>
</dbReference>